<dbReference type="PROSITE" id="PS01357">
    <property type="entry name" value="ZF_ZZ_1"/>
    <property type="match status" value="1"/>
</dbReference>
<dbReference type="GO" id="GO:0008270">
    <property type="term" value="F:zinc ion binding"/>
    <property type="evidence" value="ECO:0007669"/>
    <property type="project" value="InterPro"/>
</dbReference>
<accession>K1R4T0</accession>
<organism evidence="3">
    <name type="scientific">Magallana gigas</name>
    <name type="common">Pacific oyster</name>
    <name type="synonym">Crassostrea gigas</name>
    <dbReference type="NCBI Taxonomy" id="29159"/>
    <lineage>
        <taxon>Eukaryota</taxon>
        <taxon>Metazoa</taxon>
        <taxon>Spiralia</taxon>
        <taxon>Lophotrochozoa</taxon>
        <taxon>Mollusca</taxon>
        <taxon>Bivalvia</taxon>
        <taxon>Autobranchia</taxon>
        <taxon>Pteriomorphia</taxon>
        <taxon>Ostreida</taxon>
        <taxon>Ostreoidea</taxon>
        <taxon>Ostreidae</taxon>
        <taxon>Magallana</taxon>
    </lineage>
</organism>
<feature type="region of interest" description="Disordered" evidence="1">
    <location>
        <begin position="553"/>
        <end position="578"/>
    </location>
</feature>
<feature type="region of interest" description="Disordered" evidence="1">
    <location>
        <begin position="470"/>
        <end position="534"/>
    </location>
</feature>
<dbReference type="GO" id="GO:0061630">
    <property type="term" value="F:ubiquitin protein ligase activity"/>
    <property type="evidence" value="ECO:0007669"/>
    <property type="project" value="InterPro"/>
</dbReference>
<dbReference type="SMART" id="SM00184">
    <property type="entry name" value="RING"/>
    <property type="match status" value="2"/>
</dbReference>
<dbReference type="SMART" id="SM00291">
    <property type="entry name" value="ZnF_ZZ"/>
    <property type="match status" value="1"/>
</dbReference>
<evidence type="ECO:0000313" key="3">
    <source>
        <dbReference type="EMBL" id="EKC38519.1"/>
    </source>
</evidence>
<dbReference type="CDD" id="cd02338">
    <property type="entry name" value="ZZ_PCMF_like"/>
    <property type="match status" value="1"/>
</dbReference>
<dbReference type="PROSITE" id="PS50089">
    <property type="entry name" value="ZF_RING_2"/>
    <property type="match status" value="2"/>
</dbReference>
<dbReference type="Gene3D" id="3.30.40.10">
    <property type="entry name" value="Zinc/RING finger domain, C3HC4 (zinc finger)"/>
    <property type="match status" value="2"/>
</dbReference>
<dbReference type="InterPro" id="IPR013083">
    <property type="entry name" value="Znf_RING/FYVE/PHD"/>
</dbReference>
<protein>
    <submittedName>
        <fullName evidence="3">Zinc finger SWIM domain-containing protein 2</fullName>
    </submittedName>
</protein>
<feature type="compositionally biased region" description="Basic and acidic residues" evidence="1">
    <location>
        <begin position="554"/>
        <end position="565"/>
    </location>
</feature>
<feature type="region of interest" description="Disordered" evidence="1">
    <location>
        <begin position="425"/>
        <end position="453"/>
    </location>
</feature>
<dbReference type="Gene3D" id="3.30.60.90">
    <property type="match status" value="1"/>
</dbReference>
<dbReference type="PROSITE" id="PS50135">
    <property type="entry name" value="ZF_ZZ_2"/>
    <property type="match status" value="1"/>
</dbReference>
<dbReference type="Pfam" id="PF04434">
    <property type="entry name" value="SWIM"/>
    <property type="match status" value="1"/>
</dbReference>
<feature type="compositionally biased region" description="Polar residues" evidence="1">
    <location>
        <begin position="135"/>
        <end position="146"/>
    </location>
</feature>
<dbReference type="InParanoid" id="K1R4T0"/>
<gene>
    <name evidence="3" type="ORF">CGI_10012575</name>
</gene>
<feature type="signal peptide" evidence="2">
    <location>
        <begin position="1"/>
        <end position="21"/>
    </location>
</feature>
<dbReference type="InterPro" id="IPR001841">
    <property type="entry name" value="Znf_RING"/>
</dbReference>
<dbReference type="HOGENOM" id="CLU_380027_0_0_1"/>
<dbReference type="PROSITE" id="PS50966">
    <property type="entry name" value="ZF_SWIM"/>
    <property type="match status" value="1"/>
</dbReference>
<dbReference type="InterPro" id="IPR043145">
    <property type="entry name" value="Znf_ZZ_sf"/>
</dbReference>
<dbReference type="InterPro" id="IPR039903">
    <property type="entry name" value="Zswim2"/>
</dbReference>
<dbReference type="EMBL" id="JH818012">
    <property type="protein sequence ID" value="EKC38519.1"/>
    <property type="molecule type" value="Genomic_DNA"/>
</dbReference>
<sequence length="729" mass="81885">MHHDYFMQFMIFLRIMSRSVAWRRTCNDVVFWRQCQALNATIYILRETGPTGFLLKEEGETKPVKVFLGDPHSCTCTSFMKDRDLCKHICWLILKKFRVPQNNPVTWQLGLVEREINDILFGATAKQRKTPVRRWTTSGPPGTTGFNADGRPTIQQREIGDDDCCPICQDELLGKHQPVTYCKFGCGNSIHIKCMKIWADHQKTSGEKTIKCPFCREDFGPIELLKAESRNAMGVPAGGRMDRHLHTRCQSCQVSPIEGKCYRCTACTDFHLCQSCFNTSIHTSHPFEYRHKRNQRWRPAQRTYGAVLPEAVANDLLNREFTESDYELLTQLDSNANQQPSDIPESVINKFPLEKVRERGPLLAPGMQCRICLRGYEVNQFVRKLPRCKHKFHKDCIDSWLLHSHPTCPVDGQVVWDPVTAQLEAEEEAERTSQRSSAAKKTTESSGIRGNGVSELSIPGVGLVRVDNTPVEKSSSLRGKKMAQQGRLQGRQAEEPAANPLRASFTLNGMSVGANGGDGSDNVSGTTSLPGGRLLGRLQNRKSSLNQRLQDLNVRSDEHQNETEAHSQSSEHFADSRVSLAGSHTSLRSTRLANGIIVAEDVGPEGGLSRGHSGGSRASLPPRAPRPSEHTRRGAHSNQETDQTGSETQEENQLMERLQLFSDLYLGNSPNVVSDQQGRQPKVLRRQLSNPSAVRQRRRENEVRRRRSNEFGLEGTAAYSNLTLRDIIH</sequence>
<proteinExistence type="predicted"/>
<dbReference type="PANTHER" id="PTHR21540">
    <property type="entry name" value="RING FINGER AND SWIM DOMAIN-CONTAINING PROTEIN 2"/>
    <property type="match status" value="1"/>
</dbReference>
<feature type="region of interest" description="Disordered" evidence="1">
    <location>
        <begin position="131"/>
        <end position="151"/>
    </location>
</feature>
<dbReference type="SUPFAM" id="SSF57850">
    <property type="entry name" value="RING/U-box"/>
    <property type="match status" value="3"/>
</dbReference>
<dbReference type="PANTHER" id="PTHR21540:SF3">
    <property type="entry name" value="E3 UBIQUITIN-PROTEIN LIGASE ZSWIM2"/>
    <property type="match status" value="1"/>
</dbReference>
<evidence type="ECO:0000256" key="2">
    <source>
        <dbReference type="SAM" id="SignalP"/>
    </source>
</evidence>
<dbReference type="InterPro" id="IPR000433">
    <property type="entry name" value="Znf_ZZ"/>
</dbReference>
<dbReference type="InterPro" id="IPR007527">
    <property type="entry name" value="Znf_SWIM"/>
</dbReference>
<feature type="region of interest" description="Disordered" evidence="1">
    <location>
        <begin position="603"/>
        <end position="652"/>
    </location>
</feature>
<feature type="compositionally biased region" description="Gly residues" evidence="1">
    <location>
        <begin position="604"/>
        <end position="614"/>
    </location>
</feature>
<dbReference type="AlphaFoldDB" id="K1R4T0"/>
<reference evidence="3" key="1">
    <citation type="journal article" date="2012" name="Nature">
        <title>The oyster genome reveals stress adaptation and complexity of shell formation.</title>
        <authorList>
            <person name="Zhang G."/>
            <person name="Fang X."/>
            <person name="Guo X."/>
            <person name="Li L."/>
            <person name="Luo R."/>
            <person name="Xu F."/>
            <person name="Yang P."/>
            <person name="Zhang L."/>
            <person name="Wang X."/>
            <person name="Qi H."/>
            <person name="Xiong Z."/>
            <person name="Que H."/>
            <person name="Xie Y."/>
            <person name="Holland P.W."/>
            <person name="Paps J."/>
            <person name="Zhu Y."/>
            <person name="Wu F."/>
            <person name="Chen Y."/>
            <person name="Wang J."/>
            <person name="Peng C."/>
            <person name="Meng J."/>
            <person name="Yang L."/>
            <person name="Liu J."/>
            <person name="Wen B."/>
            <person name="Zhang N."/>
            <person name="Huang Z."/>
            <person name="Zhu Q."/>
            <person name="Feng Y."/>
            <person name="Mount A."/>
            <person name="Hedgecock D."/>
            <person name="Xu Z."/>
            <person name="Liu Y."/>
            <person name="Domazet-Loso T."/>
            <person name="Du Y."/>
            <person name="Sun X."/>
            <person name="Zhang S."/>
            <person name="Liu B."/>
            <person name="Cheng P."/>
            <person name="Jiang X."/>
            <person name="Li J."/>
            <person name="Fan D."/>
            <person name="Wang W."/>
            <person name="Fu W."/>
            <person name="Wang T."/>
            <person name="Wang B."/>
            <person name="Zhang J."/>
            <person name="Peng Z."/>
            <person name="Li Y."/>
            <person name="Li N."/>
            <person name="Wang J."/>
            <person name="Chen M."/>
            <person name="He Y."/>
            <person name="Tan F."/>
            <person name="Song X."/>
            <person name="Zheng Q."/>
            <person name="Huang R."/>
            <person name="Yang H."/>
            <person name="Du X."/>
            <person name="Chen L."/>
            <person name="Yang M."/>
            <person name="Gaffney P.M."/>
            <person name="Wang S."/>
            <person name="Luo L."/>
            <person name="She Z."/>
            <person name="Ming Y."/>
            <person name="Huang W."/>
            <person name="Zhang S."/>
            <person name="Huang B."/>
            <person name="Zhang Y."/>
            <person name="Qu T."/>
            <person name="Ni P."/>
            <person name="Miao G."/>
            <person name="Wang J."/>
            <person name="Wang Q."/>
            <person name="Steinberg C.E."/>
            <person name="Wang H."/>
            <person name="Li N."/>
            <person name="Qian L."/>
            <person name="Zhang G."/>
            <person name="Li Y."/>
            <person name="Yang H."/>
            <person name="Liu X."/>
            <person name="Wang J."/>
            <person name="Yin Y."/>
            <person name="Wang J."/>
        </authorList>
    </citation>
    <scope>NUCLEOTIDE SEQUENCE [LARGE SCALE GENOMIC DNA]</scope>
    <source>
        <strain evidence="3">05x7-T-G4-1.051#20</strain>
    </source>
</reference>
<keyword evidence="2" id="KW-0732">Signal</keyword>
<dbReference type="CDD" id="cd16486">
    <property type="entry name" value="mRING-H2-C3H2C2D_ZSWM2"/>
    <property type="match status" value="1"/>
</dbReference>
<dbReference type="CDD" id="cd16494">
    <property type="entry name" value="RING-CH-C4HC3_ZSWM2"/>
    <property type="match status" value="1"/>
</dbReference>
<dbReference type="Pfam" id="PF13639">
    <property type="entry name" value="zf-RING_2"/>
    <property type="match status" value="1"/>
</dbReference>
<feature type="chain" id="PRO_5043915468" evidence="2">
    <location>
        <begin position="22"/>
        <end position="729"/>
    </location>
</feature>
<feature type="compositionally biased region" description="Polar residues" evidence="1">
    <location>
        <begin position="434"/>
        <end position="448"/>
    </location>
</feature>
<dbReference type="Pfam" id="PF00569">
    <property type="entry name" value="ZZ"/>
    <property type="match status" value="1"/>
</dbReference>
<evidence type="ECO:0000256" key="1">
    <source>
        <dbReference type="SAM" id="MobiDB-lite"/>
    </source>
</evidence>
<feature type="compositionally biased region" description="Polar residues" evidence="1">
    <location>
        <begin position="636"/>
        <end position="647"/>
    </location>
</feature>
<name>K1R4T0_MAGGI</name>